<dbReference type="AlphaFoldDB" id="A0A839DR44"/>
<protein>
    <recommendedName>
        <fullName evidence="3">DNA-binding protein</fullName>
    </recommendedName>
</protein>
<keyword evidence="2" id="KW-1185">Reference proteome</keyword>
<accession>A0A839DR44</accession>
<evidence type="ECO:0000313" key="2">
    <source>
        <dbReference type="Proteomes" id="UP000569329"/>
    </source>
</evidence>
<organism evidence="1 2">
    <name type="scientific">Halosaccharopolyspora lacisalsi</name>
    <dbReference type="NCBI Taxonomy" id="1000566"/>
    <lineage>
        <taxon>Bacteria</taxon>
        <taxon>Bacillati</taxon>
        <taxon>Actinomycetota</taxon>
        <taxon>Actinomycetes</taxon>
        <taxon>Pseudonocardiales</taxon>
        <taxon>Pseudonocardiaceae</taxon>
        <taxon>Halosaccharopolyspora</taxon>
    </lineage>
</organism>
<dbReference type="RefSeq" id="WP_182542110.1">
    <property type="nucleotide sequence ID" value="NZ_JACGWZ010000001.1"/>
</dbReference>
<proteinExistence type="predicted"/>
<dbReference type="EMBL" id="JACGWZ010000001">
    <property type="protein sequence ID" value="MBA8822756.1"/>
    <property type="molecule type" value="Genomic_DNA"/>
</dbReference>
<name>A0A839DR44_9PSEU</name>
<evidence type="ECO:0000313" key="1">
    <source>
        <dbReference type="EMBL" id="MBA8822756.1"/>
    </source>
</evidence>
<reference evidence="1 2" key="1">
    <citation type="submission" date="2020-07" db="EMBL/GenBank/DDBJ databases">
        <title>Sequencing the genomes of 1000 actinobacteria strains.</title>
        <authorList>
            <person name="Klenk H.-P."/>
        </authorList>
    </citation>
    <scope>NUCLEOTIDE SEQUENCE [LARGE SCALE GENOMIC DNA]</scope>
    <source>
        <strain evidence="1 2">DSM 45975</strain>
    </source>
</reference>
<dbReference type="Proteomes" id="UP000569329">
    <property type="component" value="Unassembled WGS sequence"/>
</dbReference>
<gene>
    <name evidence="1" type="ORF">FHX42_000085</name>
</gene>
<comment type="caution">
    <text evidence="1">The sequence shown here is derived from an EMBL/GenBank/DDBJ whole genome shotgun (WGS) entry which is preliminary data.</text>
</comment>
<sequence>MILHDFTLVLDRLPEEAEYDILFESGCDDASPETRRGSLLLHFDREAPTLGQGISTAIRDAETAGFAVQAVETDDLVSLRTVAGRLGRSYEGMRLIATGQRGPGSFPAPLSGDGWALYSWSQVAEWAAEHLGEQEGVSTFETEIAAANLIVRARSMLRSDDERAEFTQLLSARAAV</sequence>
<evidence type="ECO:0008006" key="3">
    <source>
        <dbReference type="Google" id="ProtNLM"/>
    </source>
</evidence>